<accession>A0A2S6IU41</accession>
<keyword evidence="4 10" id="KW-0808">Transferase</keyword>
<protein>
    <submittedName>
        <fullName evidence="10">Mannosyltransferase</fullName>
    </submittedName>
</protein>
<feature type="transmembrane region" description="Helical" evidence="8">
    <location>
        <begin position="243"/>
        <end position="266"/>
    </location>
</feature>
<dbReference type="RefSeq" id="WP_104431916.1">
    <property type="nucleotide sequence ID" value="NZ_PTJD01000003.1"/>
</dbReference>
<evidence type="ECO:0000256" key="6">
    <source>
        <dbReference type="ARBA" id="ARBA00022989"/>
    </source>
</evidence>
<proteinExistence type="predicted"/>
<dbReference type="GO" id="GO:0016763">
    <property type="term" value="F:pentosyltransferase activity"/>
    <property type="evidence" value="ECO:0007669"/>
    <property type="project" value="TreeGrafter"/>
</dbReference>
<dbReference type="AlphaFoldDB" id="A0A2S6IU41"/>
<keyword evidence="11" id="KW-1185">Reference proteome</keyword>
<sequence length="496" mass="51361">MLLGCLAAAAGLVVFGWGAGMPSAWRDEAVTLAVASRSVGDILALARSVDLVHTPYYLLVHALFGSDPSLTAARWVSVVAAALTGPVLYGTARRAADRAVGCTAVALWLALPLVSRYAQEARPYALAALLAALSSYLLLRACARPGARRGWVLYALSLPVVLAVNTLAGLVLLGHAAWLLTAPGAAGGPSAAARPGRVVLLRRGGAAAAAGLLLAAPLVLAAQRQAGQVAFLQPPALRDLTGHVVATAGSRPGALLLVGAAALVLAAGRHRRLALLGAAWGALPVPLLWALAQVHPLWTTRYLVPTLPGLCLLLAGVAALGAGSLLARRGPAPGARARGGWRLLPAVALVAALAATGLPRQLALRGPVGHAEDVRGVAALVAERARPGDAVLFVPNGEYRYRVVVQSHPEAFAGLADVALARGPEESATLVGVEHGPEGISRAMADVERVWVIGRPGAMIAAEPGDRRKLELLARRYRQVDRVDLADWTVREFVRR</sequence>
<keyword evidence="7 8" id="KW-0472">Membrane</keyword>
<keyword evidence="2" id="KW-1003">Cell membrane</keyword>
<keyword evidence="3 10" id="KW-0328">Glycosyltransferase</keyword>
<feature type="transmembrane region" description="Helical" evidence="8">
    <location>
        <begin position="121"/>
        <end position="139"/>
    </location>
</feature>
<feature type="transmembrane region" description="Helical" evidence="8">
    <location>
        <begin position="304"/>
        <end position="327"/>
    </location>
</feature>
<dbReference type="GO" id="GO:0005886">
    <property type="term" value="C:plasma membrane"/>
    <property type="evidence" value="ECO:0007669"/>
    <property type="project" value="UniProtKB-SubCell"/>
</dbReference>
<evidence type="ECO:0000256" key="4">
    <source>
        <dbReference type="ARBA" id="ARBA00022679"/>
    </source>
</evidence>
<organism evidence="10 11">
    <name type="scientific">Kineococcus xinjiangensis</name>
    <dbReference type="NCBI Taxonomy" id="512762"/>
    <lineage>
        <taxon>Bacteria</taxon>
        <taxon>Bacillati</taxon>
        <taxon>Actinomycetota</taxon>
        <taxon>Actinomycetes</taxon>
        <taxon>Kineosporiales</taxon>
        <taxon>Kineosporiaceae</taxon>
        <taxon>Kineococcus</taxon>
    </lineage>
</organism>
<gene>
    <name evidence="10" type="ORF">CLV92_103298</name>
</gene>
<dbReference type="Proteomes" id="UP000239485">
    <property type="component" value="Unassembled WGS sequence"/>
</dbReference>
<reference evidence="10 11" key="1">
    <citation type="submission" date="2018-02" db="EMBL/GenBank/DDBJ databases">
        <title>Genomic Encyclopedia of Archaeal and Bacterial Type Strains, Phase II (KMG-II): from individual species to whole genera.</title>
        <authorList>
            <person name="Goeker M."/>
        </authorList>
    </citation>
    <scope>NUCLEOTIDE SEQUENCE [LARGE SCALE GENOMIC DNA]</scope>
    <source>
        <strain evidence="10 11">DSM 22857</strain>
    </source>
</reference>
<evidence type="ECO:0000259" key="9">
    <source>
        <dbReference type="Pfam" id="PF13231"/>
    </source>
</evidence>
<evidence type="ECO:0000256" key="2">
    <source>
        <dbReference type="ARBA" id="ARBA00022475"/>
    </source>
</evidence>
<dbReference type="PANTHER" id="PTHR33908:SF3">
    <property type="entry name" value="UNDECAPRENYL PHOSPHATE-ALPHA-4-AMINO-4-DEOXY-L-ARABINOSE ARABINOSYL TRANSFERASE"/>
    <property type="match status" value="1"/>
</dbReference>
<evidence type="ECO:0000256" key="1">
    <source>
        <dbReference type="ARBA" id="ARBA00004651"/>
    </source>
</evidence>
<keyword evidence="5 8" id="KW-0812">Transmembrane</keyword>
<feature type="transmembrane region" description="Helical" evidence="8">
    <location>
        <begin position="151"/>
        <end position="170"/>
    </location>
</feature>
<dbReference type="EMBL" id="PTJD01000003">
    <property type="protein sequence ID" value="PPK97763.1"/>
    <property type="molecule type" value="Genomic_DNA"/>
</dbReference>
<name>A0A2S6IU41_9ACTN</name>
<feature type="transmembrane region" description="Helical" evidence="8">
    <location>
        <begin position="72"/>
        <end position="92"/>
    </location>
</feature>
<feature type="domain" description="Glycosyltransferase RgtA/B/C/D-like" evidence="9">
    <location>
        <begin position="59"/>
        <end position="183"/>
    </location>
</feature>
<feature type="transmembrane region" description="Helical" evidence="8">
    <location>
        <begin position="273"/>
        <end position="292"/>
    </location>
</feature>
<dbReference type="Pfam" id="PF13231">
    <property type="entry name" value="PMT_2"/>
    <property type="match status" value="1"/>
</dbReference>
<evidence type="ECO:0000313" key="10">
    <source>
        <dbReference type="EMBL" id="PPK97763.1"/>
    </source>
</evidence>
<dbReference type="GO" id="GO:0010041">
    <property type="term" value="P:response to iron(III) ion"/>
    <property type="evidence" value="ECO:0007669"/>
    <property type="project" value="TreeGrafter"/>
</dbReference>
<feature type="transmembrane region" description="Helical" evidence="8">
    <location>
        <begin position="339"/>
        <end position="358"/>
    </location>
</feature>
<evidence type="ECO:0000256" key="7">
    <source>
        <dbReference type="ARBA" id="ARBA00023136"/>
    </source>
</evidence>
<dbReference type="PANTHER" id="PTHR33908">
    <property type="entry name" value="MANNOSYLTRANSFERASE YKCB-RELATED"/>
    <property type="match status" value="1"/>
</dbReference>
<keyword evidence="6 8" id="KW-1133">Transmembrane helix</keyword>
<evidence type="ECO:0000256" key="5">
    <source>
        <dbReference type="ARBA" id="ARBA00022692"/>
    </source>
</evidence>
<evidence type="ECO:0000256" key="3">
    <source>
        <dbReference type="ARBA" id="ARBA00022676"/>
    </source>
</evidence>
<dbReference type="InterPro" id="IPR050297">
    <property type="entry name" value="LipidA_mod_glycosyltrf_83"/>
</dbReference>
<dbReference type="OrthoDB" id="5318634at2"/>
<dbReference type="InterPro" id="IPR038731">
    <property type="entry name" value="RgtA/B/C-like"/>
</dbReference>
<dbReference type="GO" id="GO:0009103">
    <property type="term" value="P:lipopolysaccharide biosynthetic process"/>
    <property type="evidence" value="ECO:0007669"/>
    <property type="project" value="UniProtKB-ARBA"/>
</dbReference>
<feature type="transmembrane region" description="Helical" evidence="8">
    <location>
        <begin position="99"/>
        <end position="115"/>
    </location>
</feature>
<evidence type="ECO:0000313" key="11">
    <source>
        <dbReference type="Proteomes" id="UP000239485"/>
    </source>
</evidence>
<comment type="caution">
    <text evidence="10">The sequence shown here is derived from an EMBL/GenBank/DDBJ whole genome shotgun (WGS) entry which is preliminary data.</text>
</comment>
<comment type="subcellular location">
    <subcellularLocation>
        <location evidence="1">Cell membrane</location>
        <topology evidence="1">Multi-pass membrane protein</topology>
    </subcellularLocation>
</comment>
<evidence type="ECO:0000256" key="8">
    <source>
        <dbReference type="SAM" id="Phobius"/>
    </source>
</evidence>